<evidence type="ECO:0000313" key="13">
    <source>
        <dbReference type="RefSeq" id="XP_052745375.1"/>
    </source>
</evidence>
<dbReference type="Proteomes" id="UP001652582">
    <property type="component" value="Chromosome 25"/>
</dbReference>
<keyword evidence="3" id="KW-0222">Digestion</keyword>
<accession>A0ABM3M308</accession>
<dbReference type="PANTHER" id="PTHR24276:SF97">
    <property type="entry name" value="GH13245P2-RELATED"/>
    <property type="match status" value="1"/>
</dbReference>
<dbReference type="PRINTS" id="PR00722">
    <property type="entry name" value="CHYMOTRYPSIN"/>
</dbReference>
<dbReference type="PANTHER" id="PTHR24276">
    <property type="entry name" value="POLYSERASE-RELATED"/>
    <property type="match status" value="1"/>
</dbReference>
<evidence type="ECO:0000256" key="1">
    <source>
        <dbReference type="ARBA" id="ARBA00007664"/>
    </source>
</evidence>
<reference evidence="13" key="1">
    <citation type="submission" date="2025-08" db="UniProtKB">
        <authorList>
            <consortium name="RefSeq"/>
        </authorList>
    </citation>
    <scope>IDENTIFICATION</scope>
</reference>
<evidence type="ECO:0000256" key="6">
    <source>
        <dbReference type="ARBA" id="ARBA00023145"/>
    </source>
</evidence>
<dbReference type="CDD" id="cd00190">
    <property type="entry name" value="Tryp_SPc"/>
    <property type="match status" value="1"/>
</dbReference>
<dbReference type="GeneID" id="112056979"/>
<dbReference type="InterPro" id="IPR001254">
    <property type="entry name" value="Trypsin_dom"/>
</dbReference>
<organism evidence="12 13">
    <name type="scientific">Bicyclus anynana</name>
    <name type="common">Squinting bush brown butterfly</name>
    <dbReference type="NCBI Taxonomy" id="110368"/>
    <lineage>
        <taxon>Eukaryota</taxon>
        <taxon>Metazoa</taxon>
        <taxon>Ecdysozoa</taxon>
        <taxon>Arthropoda</taxon>
        <taxon>Hexapoda</taxon>
        <taxon>Insecta</taxon>
        <taxon>Pterygota</taxon>
        <taxon>Neoptera</taxon>
        <taxon>Endopterygota</taxon>
        <taxon>Lepidoptera</taxon>
        <taxon>Glossata</taxon>
        <taxon>Ditrysia</taxon>
        <taxon>Papilionoidea</taxon>
        <taxon>Nymphalidae</taxon>
        <taxon>Satyrinae</taxon>
        <taxon>Satyrini</taxon>
        <taxon>Mycalesina</taxon>
        <taxon>Bicyclus</taxon>
    </lineage>
</organism>
<proteinExistence type="inferred from homology"/>
<keyword evidence="2 10" id="KW-0645">Protease</keyword>
<dbReference type="PROSITE" id="PS50240">
    <property type="entry name" value="TRYPSIN_DOM"/>
    <property type="match status" value="1"/>
</dbReference>
<evidence type="ECO:0000256" key="2">
    <source>
        <dbReference type="ARBA" id="ARBA00022670"/>
    </source>
</evidence>
<dbReference type="InterPro" id="IPR009003">
    <property type="entry name" value="Peptidase_S1_PA"/>
</dbReference>
<evidence type="ECO:0000256" key="4">
    <source>
        <dbReference type="ARBA" id="ARBA00022801"/>
    </source>
</evidence>
<comment type="similarity">
    <text evidence="1">Belongs to the peptidase S1 family.</text>
</comment>
<name>A0ABM3M308_BICAN</name>
<gene>
    <name evidence="13" type="primary">LOC112056979</name>
</gene>
<evidence type="ECO:0000256" key="8">
    <source>
        <dbReference type="ARBA" id="ARBA00036320"/>
    </source>
</evidence>
<evidence type="ECO:0000256" key="10">
    <source>
        <dbReference type="RuleBase" id="RU363034"/>
    </source>
</evidence>
<dbReference type="EC" id="3.4.21.4" evidence="9"/>
<evidence type="ECO:0000256" key="7">
    <source>
        <dbReference type="ARBA" id="ARBA00023157"/>
    </source>
</evidence>
<dbReference type="PROSITE" id="PS00135">
    <property type="entry name" value="TRYPSIN_SER"/>
    <property type="match status" value="1"/>
</dbReference>
<keyword evidence="5 10" id="KW-0720">Serine protease</keyword>
<protein>
    <recommendedName>
        <fullName evidence="9">trypsin</fullName>
        <ecNumber evidence="9">3.4.21.4</ecNumber>
    </recommendedName>
</protein>
<dbReference type="SUPFAM" id="SSF50494">
    <property type="entry name" value="Trypsin-like serine proteases"/>
    <property type="match status" value="1"/>
</dbReference>
<sequence>MPTAISYLKAPKGLLTPNCVENYYQLLVKKTVPLRHYKYYHEILTEDTPFSTINIRWRIVGGEKISIEDAPYQVMYGKYCGGALLAPHWVITAAHCKTREQYVYAGSTLRSEVLPYRICAHFIHPQWNTSNLHSHDYDYQLLLLETPIPVSGVARPIAIGSRNDVRAGVMTAISGWGHLVYKKSTMQDILHRVTVPVMDQEECRAMPAGNYDKITPRMFCAGYVNGTKDSCQGDSGGPVVANARLIGLVSYGVGCAAPRQPGVYANVPLARQWIRSVTNLPL</sequence>
<feature type="domain" description="Peptidase S1" evidence="11">
    <location>
        <begin position="59"/>
        <end position="279"/>
    </location>
</feature>
<keyword evidence="6" id="KW-0865">Zymogen</keyword>
<keyword evidence="7" id="KW-1015">Disulfide bond</keyword>
<dbReference type="InterPro" id="IPR001314">
    <property type="entry name" value="Peptidase_S1A"/>
</dbReference>
<keyword evidence="4 10" id="KW-0378">Hydrolase</keyword>
<evidence type="ECO:0000256" key="5">
    <source>
        <dbReference type="ARBA" id="ARBA00022825"/>
    </source>
</evidence>
<dbReference type="PROSITE" id="PS00134">
    <property type="entry name" value="TRYPSIN_HIS"/>
    <property type="match status" value="1"/>
</dbReference>
<dbReference type="Gene3D" id="2.40.10.10">
    <property type="entry name" value="Trypsin-like serine proteases"/>
    <property type="match status" value="1"/>
</dbReference>
<evidence type="ECO:0000259" key="11">
    <source>
        <dbReference type="PROSITE" id="PS50240"/>
    </source>
</evidence>
<dbReference type="InterPro" id="IPR043504">
    <property type="entry name" value="Peptidase_S1_PA_chymotrypsin"/>
</dbReference>
<dbReference type="InterPro" id="IPR033116">
    <property type="entry name" value="TRYPSIN_SER"/>
</dbReference>
<keyword evidence="12" id="KW-1185">Reference proteome</keyword>
<dbReference type="SMART" id="SM00020">
    <property type="entry name" value="Tryp_SPc"/>
    <property type="match status" value="1"/>
</dbReference>
<dbReference type="RefSeq" id="XP_052745375.1">
    <property type="nucleotide sequence ID" value="XM_052889415.1"/>
</dbReference>
<evidence type="ECO:0000256" key="3">
    <source>
        <dbReference type="ARBA" id="ARBA00022757"/>
    </source>
</evidence>
<comment type="catalytic activity">
    <reaction evidence="8">
        <text>Preferential cleavage: Arg-|-Xaa, Lys-|-Xaa.</text>
        <dbReference type="EC" id="3.4.21.4"/>
    </reaction>
</comment>
<dbReference type="Pfam" id="PF00089">
    <property type="entry name" value="Trypsin"/>
    <property type="match status" value="1"/>
</dbReference>
<evidence type="ECO:0000313" key="12">
    <source>
        <dbReference type="Proteomes" id="UP001652582"/>
    </source>
</evidence>
<dbReference type="InterPro" id="IPR050430">
    <property type="entry name" value="Peptidase_S1"/>
</dbReference>
<dbReference type="InterPro" id="IPR018114">
    <property type="entry name" value="TRYPSIN_HIS"/>
</dbReference>
<evidence type="ECO:0000256" key="9">
    <source>
        <dbReference type="ARBA" id="ARBA00038868"/>
    </source>
</evidence>